<dbReference type="AlphaFoldDB" id="A0A512DD94"/>
<evidence type="ECO:0008006" key="3">
    <source>
        <dbReference type="Google" id="ProtNLM"/>
    </source>
</evidence>
<dbReference type="InterPro" id="IPR029063">
    <property type="entry name" value="SAM-dependent_MTases_sf"/>
</dbReference>
<accession>A0A512DD94</accession>
<evidence type="ECO:0000313" key="2">
    <source>
        <dbReference type="Proteomes" id="UP000321181"/>
    </source>
</evidence>
<dbReference type="Pfam" id="PF13489">
    <property type="entry name" value="Methyltransf_23"/>
    <property type="match status" value="1"/>
</dbReference>
<keyword evidence="2" id="KW-1185">Reference proteome</keyword>
<reference evidence="1 2" key="1">
    <citation type="submission" date="2019-07" db="EMBL/GenBank/DDBJ databases">
        <title>Whole genome shotgun sequence of Cellulomonas aerilata NBRC 106308.</title>
        <authorList>
            <person name="Hosoyama A."/>
            <person name="Uohara A."/>
            <person name="Ohji S."/>
            <person name="Ichikawa N."/>
        </authorList>
    </citation>
    <scope>NUCLEOTIDE SEQUENCE [LARGE SCALE GENOMIC DNA]</scope>
    <source>
        <strain evidence="1 2">NBRC 106308</strain>
    </source>
</reference>
<dbReference type="EMBL" id="BJYY01000013">
    <property type="protein sequence ID" value="GEO34448.1"/>
    <property type="molecule type" value="Genomic_DNA"/>
</dbReference>
<dbReference type="RefSeq" id="WP_186816532.1">
    <property type="nucleotide sequence ID" value="NZ_BAAARM010000003.1"/>
</dbReference>
<proteinExistence type="predicted"/>
<protein>
    <recommendedName>
        <fullName evidence="3">Methyltransferase</fullName>
    </recommendedName>
</protein>
<dbReference type="SUPFAM" id="SSF53335">
    <property type="entry name" value="S-adenosyl-L-methionine-dependent methyltransferases"/>
    <property type="match status" value="1"/>
</dbReference>
<dbReference type="Proteomes" id="UP000321181">
    <property type="component" value="Unassembled WGS sequence"/>
</dbReference>
<name>A0A512DD94_9CELL</name>
<gene>
    <name evidence="1" type="ORF">CAE01nite_21730</name>
</gene>
<sequence length="291" mass="31437">MLAPICCVCLTPTVPAGPDWLFRCPRCRTHASTLDVRINTEASVIDEDSRATGLAGLRRQNNATVVRRVLDWGVPPGATLLDVGSAHGWFLERATAEGLHAVGVEPDVGVAQRAIDAGSSVRVGFFPDALAPDERFAVITFNDVLEHLPDPRAALAQSVERLAPGGLLVVNIPDRRGLVYRVADVLRRVGVTSVFERLWQVGLPSPHLWYFDGPGLVRLGRDLGLEPVEVSHLPSMSRQGLWARAHFDRRPSPVTVASVAVGWLAAPLLNSRALSDIMLVAFRRPAGPVVG</sequence>
<dbReference type="PANTHER" id="PTHR43861">
    <property type="entry name" value="TRANS-ACONITATE 2-METHYLTRANSFERASE-RELATED"/>
    <property type="match status" value="1"/>
</dbReference>
<dbReference type="CDD" id="cd02440">
    <property type="entry name" value="AdoMet_MTases"/>
    <property type="match status" value="1"/>
</dbReference>
<dbReference type="Gene3D" id="3.40.50.150">
    <property type="entry name" value="Vaccinia Virus protein VP39"/>
    <property type="match status" value="1"/>
</dbReference>
<evidence type="ECO:0000313" key="1">
    <source>
        <dbReference type="EMBL" id="GEO34448.1"/>
    </source>
</evidence>
<comment type="caution">
    <text evidence="1">The sequence shown here is derived from an EMBL/GenBank/DDBJ whole genome shotgun (WGS) entry which is preliminary data.</text>
</comment>
<organism evidence="1 2">
    <name type="scientific">Cellulomonas aerilata</name>
    <dbReference type="NCBI Taxonomy" id="515326"/>
    <lineage>
        <taxon>Bacteria</taxon>
        <taxon>Bacillati</taxon>
        <taxon>Actinomycetota</taxon>
        <taxon>Actinomycetes</taxon>
        <taxon>Micrococcales</taxon>
        <taxon>Cellulomonadaceae</taxon>
        <taxon>Cellulomonas</taxon>
    </lineage>
</organism>